<protein>
    <recommendedName>
        <fullName evidence="3">beta-lactamase</fullName>
        <ecNumber evidence="3">3.5.2.6</ecNumber>
    </recommendedName>
</protein>
<gene>
    <name evidence="7" type="ORF">I5L03_09785</name>
</gene>
<comment type="catalytic activity">
    <reaction evidence="1">
        <text>a beta-lactam + H2O = a substituted beta-amino acid</text>
        <dbReference type="Rhea" id="RHEA:20401"/>
        <dbReference type="ChEBI" id="CHEBI:15377"/>
        <dbReference type="ChEBI" id="CHEBI:35627"/>
        <dbReference type="ChEBI" id="CHEBI:140347"/>
        <dbReference type="EC" id="3.5.2.6"/>
    </reaction>
</comment>
<evidence type="ECO:0000313" key="8">
    <source>
        <dbReference type="Proteomes" id="UP000602442"/>
    </source>
</evidence>
<keyword evidence="7" id="KW-0378">Hydrolase</keyword>
<evidence type="ECO:0000256" key="5">
    <source>
        <dbReference type="SAM" id="SignalP"/>
    </source>
</evidence>
<dbReference type="InterPro" id="IPR000871">
    <property type="entry name" value="Beta-lactam_class-A"/>
</dbReference>
<dbReference type="EMBL" id="JAEANY010000003">
    <property type="protein sequence ID" value="MBH5322875.1"/>
    <property type="molecule type" value="Genomic_DNA"/>
</dbReference>
<feature type="chain" id="PRO_5046384375" description="beta-lactamase" evidence="5">
    <location>
        <begin position="20"/>
        <end position="370"/>
    </location>
</feature>
<dbReference type="RefSeq" id="WP_197921609.1">
    <property type="nucleotide sequence ID" value="NZ_CAWPTA010000008.1"/>
</dbReference>
<evidence type="ECO:0000256" key="3">
    <source>
        <dbReference type="ARBA" id="ARBA00012865"/>
    </source>
</evidence>
<proteinExistence type="inferred from homology"/>
<dbReference type="SUPFAM" id="SSF56601">
    <property type="entry name" value="beta-lactamase/transpeptidase-like"/>
    <property type="match status" value="1"/>
</dbReference>
<dbReference type="Pfam" id="PF13354">
    <property type="entry name" value="Beta-lactamase2"/>
    <property type="match status" value="1"/>
</dbReference>
<feature type="region of interest" description="Disordered" evidence="4">
    <location>
        <begin position="19"/>
        <end position="52"/>
    </location>
</feature>
<evidence type="ECO:0000256" key="2">
    <source>
        <dbReference type="ARBA" id="ARBA00009009"/>
    </source>
</evidence>
<dbReference type="PROSITE" id="PS51257">
    <property type="entry name" value="PROKAR_LIPOPROTEIN"/>
    <property type="match status" value="1"/>
</dbReference>
<dbReference type="Proteomes" id="UP000602442">
    <property type="component" value="Unassembled WGS sequence"/>
</dbReference>
<reference evidence="7 8" key="1">
    <citation type="submission" date="2020-11" db="EMBL/GenBank/DDBJ databases">
        <title>Erythrobacter sediminis sp. nov., a marine bacterium from a tidal flat of Garorim Bay.</title>
        <authorList>
            <person name="Kim D."/>
            <person name="Yoo Y."/>
            <person name="Kim J.-J."/>
        </authorList>
    </citation>
    <scope>NUCLEOTIDE SEQUENCE [LARGE SCALE GENOMIC DNA]</scope>
    <source>
        <strain evidence="7 8">JGD-13</strain>
    </source>
</reference>
<dbReference type="PANTHER" id="PTHR35333">
    <property type="entry name" value="BETA-LACTAMASE"/>
    <property type="match status" value="1"/>
</dbReference>
<dbReference type="PRINTS" id="PR00118">
    <property type="entry name" value="BLACTAMASEA"/>
</dbReference>
<name>A0ABS0N516_9SPHN</name>
<comment type="caution">
    <text evidence="7">The sequence shown here is derived from an EMBL/GenBank/DDBJ whole genome shotgun (WGS) entry which is preliminary data.</text>
</comment>
<evidence type="ECO:0000313" key="7">
    <source>
        <dbReference type="EMBL" id="MBH5322875.1"/>
    </source>
</evidence>
<keyword evidence="8" id="KW-1185">Reference proteome</keyword>
<sequence>MRKLALLPLAAVVLLSACSSPDEQPTGEPSEASASADPEVSEQTPEPPEPVAPQVAEARDALTQQVTSIAEDFGGTVGIAVVDVQDGWNTGFEETALLPQQSVSKLWVSLAALEMVDRGELDLDSTIVIRREDLTLFHQPLRAEVLRAGVKFTDAADLIERAITESDNTANDVLLWQVGGPDSVREILESKGLDNIRFGPGERAMQSGIAGLNWKQEYAYTRHGFYEARDAIPDTLRKVAFQNYLDDPVDGATPLAIAQALAALARGELLSEASTQRFIATLERTKSGPRRLKAGAPDGWTVAHKTGTGQIYDGRQAGYNDVGLVTSPDGRTYAIAIMIGETRRPVPARMDMMQSVTRAVAQFDRALPDS</sequence>
<evidence type="ECO:0000259" key="6">
    <source>
        <dbReference type="Pfam" id="PF13354"/>
    </source>
</evidence>
<dbReference type="GO" id="GO:0016787">
    <property type="term" value="F:hydrolase activity"/>
    <property type="evidence" value="ECO:0007669"/>
    <property type="project" value="UniProtKB-KW"/>
</dbReference>
<accession>A0ABS0N516</accession>
<dbReference type="InterPro" id="IPR045155">
    <property type="entry name" value="Beta-lactam_cat"/>
</dbReference>
<dbReference type="Gene3D" id="3.40.710.10">
    <property type="entry name" value="DD-peptidase/beta-lactamase superfamily"/>
    <property type="match status" value="1"/>
</dbReference>
<feature type="signal peptide" evidence="5">
    <location>
        <begin position="1"/>
        <end position="19"/>
    </location>
</feature>
<organism evidence="7 8">
    <name type="scientific">Aurantiacibacter sediminis</name>
    <dbReference type="NCBI Taxonomy" id="2793064"/>
    <lineage>
        <taxon>Bacteria</taxon>
        <taxon>Pseudomonadati</taxon>
        <taxon>Pseudomonadota</taxon>
        <taxon>Alphaproteobacteria</taxon>
        <taxon>Sphingomonadales</taxon>
        <taxon>Erythrobacteraceae</taxon>
        <taxon>Aurantiacibacter</taxon>
    </lineage>
</organism>
<dbReference type="InterPro" id="IPR012338">
    <property type="entry name" value="Beta-lactam/transpept-like"/>
</dbReference>
<dbReference type="PANTHER" id="PTHR35333:SF3">
    <property type="entry name" value="BETA-LACTAMASE-TYPE TRANSPEPTIDASE FOLD CONTAINING PROTEIN"/>
    <property type="match status" value="1"/>
</dbReference>
<evidence type="ECO:0000256" key="1">
    <source>
        <dbReference type="ARBA" id="ARBA00001526"/>
    </source>
</evidence>
<keyword evidence="5" id="KW-0732">Signal</keyword>
<feature type="domain" description="Beta-lactamase class A catalytic" evidence="6">
    <location>
        <begin position="78"/>
        <end position="338"/>
    </location>
</feature>
<dbReference type="EC" id="3.5.2.6" evidence="3"/>
<evidence type="ECO:0000256" key="4">
    <source>
        <dbReference type="SAM" id="MobiDB-lite"/>
    </source>
</evidence>
<comment type="similarity">
    <text evidence="2">Belongs to the class-A beta-lactamase family.</text>
</comment>